<accession>A0A0B4G9Z2</accession>
<dbReference type="Gene3D" id="2.60.120.10">
    <property type="entry name" value="Jelly Rolls"/>
    <property type="match status" value="1"/>
</dbReference>
<dbReference type="AlphaFoldDB" id="A0A0B4G9Z2"/>
<evidence type="ECO:0000313" key="3">
    <source>
        <dbReference type="Proteomes" id="UP000031186"/>
    </source>
</evidence>
<dbReference type="CDD" id="cd02234">
    <property type="entry name" value="cupin_BLR7677-like"/>
    <property type="match status" value="1"/>
</dbReference>
<dbReference type="SUPFAM" id="SSF51182">
    <property type="entry name" value="RmlC-like cupins"/>
    <property type="match status" value="1"/>
</dbReference>
<feature type="non-terminal residue" evidence="2">
    <location>
        <position position="1"/>
    </location>
</feature>
<dbReference type="PANTHER" id="PTHR38599">
    <property type="entry name" value="CUPIN DOMAIN PROTEIN (AFU_ORTHOLOGUE AFUA_3G13620)"/>
    <property type="match status" value="1"/>
</dbReference>
<dbReference type="Proteomes" id="UP000031186">
    <property type="component" value="Unassembled WGS sequence"/>
</dbReference>
<dbReference type="OrthoDB" id="5793281at2759"/>
<evidence type="ECO:0000313" key="2">
    <source>
        <dbReference type="EMBL" id="KID65164.1"/>
    </source>
</evidence>
<dbReference type="HOGENOM" id="CLU_120069_0_1_1"/>
<reference evidence="2 3" key="1">
    <citation type="journal article" date="2014" name="Proc. Natl. Acad. Sci. U.S.A.">
        <title>Trajectory and genomic determinants of fungal-pathogen speciation and host adaptation.</title>
        <authorList>
            <person name="Hu X."/>
            <person name="Xiao G."/>
            <person name="Zheng P."/>
            <person name="Shang Y."/>
            <person name="Su Y."/>
            <person name="Zhang X."/>
            <person name="Liu X."/>
            <person name="Zhan S."/>
            <person name="St Leger R.J."/>
            <person name="Wang C."/>
        </authorList>
    </citation>
    <scope>NUCLEOTIDE SEQUENCE [LARGE SCALE GENOMIC DNA]</scope>
    <source>
        <strain evidence="2 3">ARSEF 549</strain>
    </source>
</reference>
<dbReference type="InterPro" id="IPR014710">
    <property type="entry name" value="RmlC-like_jellyroll"/>
</dbReference>
<protein>
    <submittedName>
        <fullName evidence="2">Cupin domain-containing protein</fullName>
    </submittedName>
</protein>
<sequence length="142" mass="15409">MEQGRIVPDPPKYDRSRPLPLVELAYQYKLPNIPGKSSIGLMVTFPPNSSTPPHTHAGAAVSAVVLQGTLLNKMNSEPTRVFSQGGSWFEAPGCHHVVSDNYSKDEPAKLLATLIVDTEVVDKGGVQALVVFDDEYKDVALH</sequence>
<gene>
    <name evidence="2" type="ORF">MAN_06175</name>
</gene>
<keyword evidence="3" id="KW-1185">Reference proteome</keyword>
<dbReference type="PANTHER" id="PTHR38599:SF1">
    <property type="entry name" value="CUPIN DOMAIN PROTEIN (AFU_ORTHOLOGUE AFUA_3G13620)"/>
    <property type="match status" value="1"/>
</dbReference>
<proteinExistence type="predicted"/>
<dbReference type="VEuPathDB" id="FungiDB:MAN_06175"/>
<name>A0A0B4G9Z2_METAF</name>
<comment type="caution">
    <text evidence="2">The sequence shown here is derived from an EMBL/GenBank/DDBJ whole genome shotgun (WGS) entry which is preliminary data.</text>
</comment>
<feature type="domain" description="Cupin type-2" evidence="1">
    <location>
        <begin position="42"/>
        <end position="112"/>
    </location>
</feature>
<dbReference type="Pfam" id="PF07883">
    <property type="entry name" value="Cupin_2"/>
    <property type="match status" value="1"/>
</dbReference>
<dbReference type="EMBL" id="AZNF01000007">
    <property type="protein sequence ID" value="KID65164.1"/>
    <property type="molecule type" value="Genomic_DNA"/>
</dbReference>
<dbReference type="InterPro" id="IPR011051">
    <property type="entry name" value="RmlC_Cupin_sf"/>
</dbReference>
<organism evidence="2 3">
    <name type="scientific">Metarhizium anisopliae (strain ARSEF 549)</name>
    <dbReference type="NCBI Taxonomy" id="3151832"/>
    <lineage>
        <taxon>Eukaryota</taxon>
        <taxon>Fungi</taxon>
        <taxon>Dikarya</taxon>
        <taxon>Ascomycota</taxon>
        <taxon>Pezizomycotina</taxon>
        <taxon>Sordariomycetes</taxon>
        <taxon>Hypocreomycetidae</taxon>
        <taxon>Hypocreales</taxon>
        <taxon>Clavicipitaceae</taxon>
        <taxon>Metarhizium</taxon>
    </lineage>
</organism>
<evidence type="ECO:0000259" key="1">
    <source>
        <dbReference type="Pfam" id="PF07883"/>
    </source>
</evidence>
<dbReference type="InterPro" id="IPR013096">
    <property type="entry name" value="Cupin_2"/>
</dbReference>